<dbReference type="Proteomes" id="UP000499080">
    <property type="component" value="Unassembled WGS sequence"/>
</dbReference>
<protein>
    <submittedName>
        <fullName evidence="1">Uncharacterized protein</fullName>
    </submittedName>
</protein>
<reference evidence="1 2" key="1">
    <citation type="journal article" date="2019" name="Sci. Rep.">
        <title>Orb-weaving spider Araneus ventricosus genome elucidates the spidroin gene catalogue.</title>
        <authorList>
            <person name="Kono N."/>
            <person name="Nakamura H."/>
            <person name="Ohtoshi R."/>
            <person name="Moran D.A.P."/>
            <person name="Shinohara A."/>
            <person name="Yoshida Y."/>
            <person name="Fujiwara M."/>
            <person name="Mori M."/>
            <person name="Tomita M."/>
            <person name="Arakawa K."/>
        </authorList>
    </citation>
    <scope>NUCLEOTIDE SEQUENCE [LARGE SCALE GENOMIC DNA]</scope>
</reference>
<accession>A0A4Y2NL75</accession>
<dbReference type="EMBL" id="BGPR01009446">
    <property type="protein sequence ID" value="GBN40061.1"/>
    <property type="molecule type" value="Genomic_DNA"/>
</dbReference>
<dbReference type="AlphaFoldDB" id="A0A4Y2NL75"/>
<keyword evidence="2" id="KW-1185">Reference proteome</keyword>
<comment type="caution">
    <text evidence="1">The sequence shown here is derived from an EMBL/GenBank/DDBJ whole genome shotgun (WGS) entry which is preliminary data.</text>
</comment>
<gene>
    <name evidence="1" type="ORF">AVEN_1143_1</name>
</gene>
<sequence>MEQDRGCRLGHPISPISGANVVFCVPFCVGTCIITQKQNPSTQEPGSLSSNGGLQFGEGAALMVPEVKKSIKMTPFESQNFVSVTFPAVLSSYSKRSVTSHCDVTKFSRGLVWLRSI</sequence>
<name>A0A4Y2NL75_ARAVE</name>
<evidence type="ECO:0000313" key="1">
    <source>
        <dbReference type="EMBL" id="GBN40061.1"/>
    </source>
</evidence>
<proteinExistence type="predicted"/>
<evidence type="ECO:0000313" key="2">
    <source>
        <dbReference type="Proteomes" id="UP000499080"/>
    </source>
</evidence>
<organism evidence="1 2">
    <name type="scientific">Araneus ventricosus</name>
    <name type="common">Orbweaver spider</name>
    <name type="synonym">Epeira ventricosa</name>
    <dbReference type="NCBI Taxonomy" id="182803"/>
    <lineage>
        <taxon>Eukaryota</taxon>
        <taxon>Metazoa</taxon>
        <taxon>Ecdysozoa</taxon>
        <taxon>Arthropoda</taxon>
        <taxon>Chelicerata</taxon>
        <taxon>Arachnida</taxon>
        <taxon>Araneae</taxon>
        <taxon>Araneomorphae</taxon>
        <taxon>Entelegynae</taxon>
        <taxon>Araneoidea</taxon>
        <taxon>Araneidae</taxon>
        <taxon>Araneus</taxon>
    </lineage>
</organism>